<dbReference type="PANTHER" id="PTHR43066">
    <property type="entry name" value="RHOMBOID-RELATED PROTEIN"/>
    <property type="match status" value="1"/>
</dbReference>
<dbReference type="InterPro" id="IPR035952">
    <property type="entry name" value="Rhomboid-like_sf"/>
</dbReference>
<keyword evidence="8" id="KW-1185">Reference proteome</keyword>
<dbReference type="SUPFAM" id="SSF144091">
    <property type="entry name" value="Rhomboid-like"/>
    <property type="match status" value="1"/>
</dbReference>
<feature type="transmembrane region" description="Helical" evidence="5">
    <location>
        <begin position="124"/>
        <end position="142"/>
    </location>
</feature>
<evidence type="ECO:0000256" key="1">
    <source>
        <dbReference type="ARBA" id="ARBA00004141"/>
    </source>
</evidence>
<evidence type="ECO:0000313" key="8">
    <source>
        <dbReference type="Proteomes" id="UP001219037"/>
    </source>
</evidence>
<name>A0ABY8H895_9MICC</name>
<dbReference type="RefSeq" id="WP_278158814.1">
    <property type="nucleotide sequence ID" value="NZ_CP121252.1"/>
</dbReference>
<keyword evidence="7" id="KW-0645">Protease</keyword>
<comment type="subcellular location">
    <subcellularLocation>
        <location evidence="1">Membrane</location>
        <topology evidence="1">Multi-pass membrane protein</topology>
    </subcellularLocation>
</comment>
<evidence type="ECO:0000256" key="4">
    <source>
        <dbReference type="ARBA" id="ARBA00023136"/>
    </source>
</evidence>
<evidence type="ECO:0000259" key="6">
    <source>
        <dbReference type="Pfam" id="PF01694"/>
    </source>
</evidence>
<evidence type="ECO:0000256" key="2">
    <source>
        <dbReference type="ARBA" id="ARBA00022692"/>
    </source>
</evidence>
<evidence type="ECO:0000256" key="3">
    <source>
        <dbReference type="ARBA" id="ARBA00022989"/>
    </source>
</evidence>
<evidence type="ECO:0000313" key="7">
    <source>
        <dbReference type="EMBL" id="WFP17377.1"/>
    </source>
</evidence>
<feature type="transmembrane region" description="Helical" evidence="5">
    <location>
        <begin position="175"/>
        <end position="194"/>
    </location>
</feature>
<keyword evidence="4 5" id="KW-0472">Membrane</keyword>
<keyword evidence="2 5" id="KW-0812">Transmembrane</keyword>
<accession>A0ABY8H895</accession>
<feature type="transmembrane region" description="Helical" evidence="5">
    <location>
        <begin position="99"/>
        <end position="118"/>
    </location>
</feature>
<feature type="domain" description="Peptidase S54 rhomboid" evidence="6">
    <location>
        <begin position="62"/>
        <end position="192"/>
    </location>
</feature>
<keyword evidence="7" id="KW-0378">Hydrolase</keyword>
<dbReference type="Gene3D" id="1.20.1540.10">
    <property type="entry name" value="Rhomboid-like"/>
    <property type="match status" value="1"/>
</dbReference>
<dbReference type="Proteomes" id="UP001219037">
    <property type="component" value="Chromosome"/>
</dbReference>
<dbReference type="InterPro" id="IPR022764">
    <property type="entry name" value="Peptidase_S54_rhomboid_dom"/>
</dbReference>
<feature type="transmembrane region" description="Helical" evidence="5">
    <location>
        <begin position="62"/>
        <end position="87"/>
    </location>
</feature>
<dbReference type="GO" id="GO:0008233">
    <property type="term" value="F:peptidase activity"/>
    <property type="evidence" value="ECO:0007669"/>
    <property type="project" value="UniProtKB-KW"/>
</dbReference>
<evidence type="ECO:0000256" key="5">
    <source>
        <dbReference type="SAM" id="Phobius"/>
    </source>
</evidence>
<protein>
    <submittedName>
        <fullName evidence="7">Rhomboid family intramembrane serine protease</fullName>
        <ecNumber evidence="7">3.4.21.105</ecNumber>
    </submittedName>
</protein>
<reference evidence="7 8" key="1">
    <citation type="submission" date="2023-04" db="EMBL/GenBank/DDBJ databases">
        <title>Funneling lignin-derived compounds into biodiesel using alkali-halophilic Citricoccus sp. P2.</title>
        <authorList>
            <person name="Luo C.-B."/>
        </authorList>
    </citation>
    <scope>NUCLEOTIDE SEQUENCE [LARGE SCALE GENOMIC DNA]</scope>
    <source>
        <strain evidence="7 8">P2</strain>
    </source>
</reference>
<dbReference type="EMBL" id="CP121252">
    <property type="protein sequence ID" value="WFP17377.1"/>
    <property type="molecule type" value="Genomic_DNA"/>
</dbReference>
<sequence>MNARTDADAGTVAPRPWPERLLRSVIPVALPVALMWLIHLVSALLGATVYDVGLRPRSTEGLIGILTMPLLHLDFAHLISNSGTWLVLGTAIAWLTRRYAIITAGIWLLSGTLTWLLARDAVHIGASGVTYGYAAFLVVYGLQARRFWAIVVAFVVVANYVSMLTGFLPQPGLSWDGHLAGATAGVIMALIWTNRARRDRRARRELSYPPPSDDPGTPFR</sequence>
<feature type="transmembrane region" description="Helical" evidence="5">
    <location>
        <begin position="25"/>
        <end position="50"/>
    </location>
</feature>
<dbReference type="GO" id="GO:0006508">
    <property type="term" value="P:proteolysis"/>
    <property type="evidence" value="ECO:0007669"/>
    <property type="project" value="UniProtKB-KW"/>
</dbReference>
<dbReference type="Pfam" id="PF01694">
    <property type="entry name" value="Rhomboid"/>
    <property type="match status" value="1"/>
</dbReference>
<organism evidence="7 8">
    <name type="scientific">Citricoccus muralis</name>
    <dbReference type="NCBI Taxonomy" id="169134"/>
    <lineage>
        <taxon>Bacteria</taxon>
        <taxon>Bacillati</taxon>
        <taxon>Actinomycetota</taxon>
        <taxon>Actinomycetes</taxon>
        <taxon>Micrococcales</taxon>
        <taxon>Micrococcaceae</taxon>
        <taxon>Citricoccus</taxon>
    </lineage>
</organism>
<feature type="transmembrane region" description="Helical" evidence="5">
    <location>
        <begin position="147"/>
        <end position="169"/>
    </location>
</feature>
<gene>
    <name evidence="7" type="ORF">P8192_04515</name>
</gene>
<proteinExistence type="predicted"/>
<dbReference type="PANTHER" id="PTHR43066:SF11">
    <property type="entry name" value="PEPTIDASE S54 RHOMBOID DOMAIN-CONTAINING PROTEIN"/>
    <property type="match status" value="1"/>
</dbReference>
<keyword evidence="3 5" id="KW-1133">Transmembrane helix</keyword>
<dbReference type="EC" id="3.4.21.105" evidence="7"/>